<dbReference type="GO" id="GO:0005634">
    <property type="term" value="C:nucleus"/>
    <property type="evidence" value="ECO:0007669"/>
    <property type="project" value="UniProtKB-SubCell"/>
</dbReference>
<evidence type="ECO:0000313" key="10">
    <source>
        <dbReference type="EMBL" id="CAL5064622.1"/>
    </source>
</evidence>
<evidence type="ECO:0000256" key="9">
    <source>
        <dbReference type="SAM" id="MobiDB-lite"/>
    </source>
</evidence>
<evidence type="ECO:0000256" key="1">
    <source>
        <dbReference type="ARBA" id="ARBA00004123"/>
    </source>
</evidence>
<organism evidence="10 11">
    <name type="scientific">Urochloa decumbens</name>
    <dbReference type="NCBI Taxonomy" id="240449"/>
    <lineage>
        <taxon>Eukaryota</taxon>
        <taxon>Viridiplantae</taxon>
        <taxon>Streptophyta</taxon>
        <taxon>Embryophyta</taxon>
        <taxon>Tracheophyta</taxon>
        <taxon>Spermatophyta</taxon>
        <taxon>Magnoliopsida</taxon>
        <taxon>Liliopsida</taxon>
        <taxon>Poales</taxon>
        <taxon>Poaceae</taxon>
        <taxon>PACMAD clade</taxon>
        <taxon>Panicoideae</taxon>
        <taxon>Panicodae</taxon>
        <taxon>Paniceae</taxon>
        <taxon>Melinidinae</taxon>
        <taxon>Urochloa</taxon>
    </lineage>
</organism>
<reference evidence="11" key="1">
    <citation type="submission" date="2024-06" db="EMBL/GenBank/DDBJ databases">
        <authorList>
            <person name="Ryan C."/>
        </authorList>
    </citation>
    <scope>NUCLEOTIDE SEQUENCE [LARGE SCALE GENOMIC DNA]</scope>
</reference>
<evidence type="ECO:0000256" key="8">
    <source>
        <dbReference type="ARBA" id="ARBA00023242"/>
    </source>
</evidence>
<dbReference type="PANTHER" id="PTHR14865">
    <property type="entry name" value="CST COMPLEX SUBUNIT CTC1"/>
    <property type="match status" value="1"/>
</dbReference>
<dbReference type="GO" id="GO:0000781">
    <property type="term" value="C:chromosome, telomeric region"/>
    <property type="evidence" value="ECO:0007669"/>
    <property type="project" value="UniProtKB-SubCell"/>
</dbReference>
<comment type="subcellular location">
    <subcellularLocation>
        <location evidence="2">Chromosome</location>
        <location evidence="2">Telomere</location>
    </subcellularLocation>
    <subcellularLocation>
        <location evidence="1">Nucleus</location>
    </subcellularLocation>
</comment>
<reference evidence="10 11" key="2">
    <citation type="submission" date="2024-10" db="EMBL/GenBank/DDBJ databases">
        <authorList>
            <person name="Ryan C."/>
        </authorList>
    </citation>
    <scope>NUCLEOTIDE SEQUENCE [LARGE SCALE GENOMIC DNA]</scope>
</reference>
<dbReference type="InterPro" id="IPR042617">
    <property type="entry name" value="CTC1-like"/>
</dbReference>
<keyword evidence="5" id="KW-0158">Chromosome</keyword>
<keyword evidence="6" id="KW-0779">Telomere</keyword>
<evidence type="ECO:0000313" key="11">
    <source>
        <dbReference type="Proteomes" id="UP001497457"/>
    </source>
</evidence>
<feature type="region of interest" description="Disordered" evidence="9">
    <location>
        <begin position="23"/>
        <end position="69"/>
    </location>
</feature>
<dbReference type="InterPro" id="IPR028262">
    <property type="entry name" value="CTC1_plant"/>
</dbReference>
<dbReference type="Pfam" id="PF15491">
    <property type="entry name" value="CTC1_2"/>
    <property type="match status" value="1"/>
</dbReference>
<dbReference type="EMBL" id="OZ075115">
    <property type="protein sequence ID" value="CAL5064622.1"/>
    <property type="molecule type" value="Genomic_DNA"/>
</dbReference>
<protein>
    <recommendedName>
        <fullName evidence="4">CST complex subunit CTC1</fullName>
    </recommendedName>
</protein>
<accession>A0ABC9EY79</accession>
<evidence type="ECO:0000256" key="7">
    <source>
        <dbReference type="ARBA" id="ARBA00023125"/>
    </source>
</evidence>
<gene>
    <name evidence="10" type="ORF">URODEC1_LOCUS99559</name>
</gene>
<evidence type="ECO:0000256" key="6">
    <source>
        <dbReference type="ARBA" id="ARBA00022895"/>
    </source>
</evidence>
<dbReference type="GO" id="GO:0003677">
    <property type="term" value="F:DNA binding"/>
    <property type="evidence" value="ECO:0007669"/>
    <property type="project" value="UniProtKB-KW"/>
</dbReference>
<evidence type="ECO:0000256" key="4">
    <source>
        <dbReference type="ARBA" id="ARBA00016175"/>
    </source>
</evidence>
<proteinExistence type="inferred from homology"/>
<evidence type="ECO:0000256" key="3">
    <source>
        <dbReference type="ARBA" id="ARBA00006332"/>
    </source>
</evidence>
<keyword evidence="7" id="KW-0238">DNA-binding</keyword>
<dbReference type="PANTHER" id="PTHR14865:SF2">
    <property type="entry name" value="CST COMPLEX SUBUNIT CTC1"/>
    <property type="match status" value="1"/>
</dbReference>
<evidence type="ECO:0000256" key="5">
    <source>
        <dbReference type="ARBA" id="ARBA00022454"/>
    </source>
</evidence>
<sequence length="1309" mass="144115">MEPPPAAAEPAPTPRRFTVADLLRLRRPTTGASSLHFPSAPTSPSPPRKKPKLIAAAAGQTPTSSSGTAPFAPISHPVLLAGTLSLPSDSAPAGCRSNCFSFSDPDPDPSASVSASPATSVCCCILDFDPVALGREIRVLAWNYLPSVRLHGAAGVLEVVRWRLAEEEEPAPAPKRGFLAMIPLNCGAQDSNLATRGCVFGLVRSVSVVFSIPQAKAEKRSASSVGFLAEILCCGCRRCGVSPPESAQGHKFEVVKFVYFVDAACTWRPLLVCLVGRLVYVSGLKKKLVSVGEKGSHTLLVSSTNTAMAWCLLQRRNLPLDGSTEKCGGAYVGVITGIYFQGLVVELDDTAWLLVDDLLLLPPHSLRVGAVISVKNFRAMRLKFAWTQTVLLATCSRTCITVNSFSLVDSKNHIKEESKSVLRKFVDSLEMPARFWMLLLISCFKQKFTKLFSDKEIMGSQNKQGMVHAYATKTLSSKCQPQQCLIMKFCSHDCGSSRLRSKLEACKLVIPFSHFIFKGESLWISSMLKFWNGLEEVGRRRGQYQFFCDGFSYPGITKRIISSEDLDFVLVGSIKTSPLSGRLQLVDSTGCIDVIVPDLPSNGSLSGVYEISNYKLALEGPVAYLDHCDVADPLSCKAIFQKLSYKKRVHQLNMYVIVCWRELNQIGPSLQIPLHINYRDKLFHLVKLSHIFPANNIQHQDMPGPILYAEAVILPYVLQFIGQGECIEHAEAFRMLHSHLLSSSEASIAKLWNIPCSISFGSTSLCGTLVSSNSCGSDSTLLNDHIVCGREHTSRILLEFKEGIFVKYQLLRINGYYLLQCPSGNLACTMEGCGCLEGGKVSLDSQDKIWSIAITFDGNMNIKGTIGDPSAGVTSVKMDEPVSRNIIHDELKLVQSWNDFHCNSYFHLKFSCEAISTKMEEYNGLCHVLSGLCASSSEVLSVSSCNDIMMLKEASGPANLKIEELVQGDLISVQGKVEHIHSHVSKGGRCMLGNEKYSLCIHVADNNHMVRVRGYLSKHSSTIGIGPGATVTFHRVLLTQHELLLTTVTYIEVTSISHPDLTEESVISPLKSNCLKDCSLSTVSMCLFFHRKHFREDRHMQFHCRVATVLKLVLDKSTNHGRIPNVKVRLAGFILDDGSSLCCCWADDARAELLLRLQEVADLDASVNLELSKGASSTKLHHTFGCCLEKMLKRHTGVIVKNCGIPPDFSCRDLDASSVLHKVLSRFEDKLLKFIILNACWKGTLNVIASVINPDDLKRFDVELSDFPVRNMQMLWIKEVFPVDPLEEARRLCILENSYCCSTSTSPFG</sequence>
<dbReference type="Proteomes" id="UP001497457">
    <property type="component" value="Chromosome 5rd"/>
</dbReference>
<name>A0ABC9EY79_9POAL</name>
<evidence type="ECO:0000256" key="2">
    <source>
        <dbReference type="ARBA" id="ARBA00004574"/>
    </source>
</evidence>
<comment type="similarity">
    <text evidence="3">Belongs to the CTC1 family.</text>
</comment>
<keyword evidence="8" id="KW-0539">Nucleus</keyword>
<keyword evidence="11" id="KW-1185">Reference proteome</keyword>